<evidence type="ECO:0000313" key="2">
    <source>
        <dbReference type="Proteomes" id="UP000439123"/>
    </source>
</evidence>
<proteinExistence type="predicted"/>
<dbReference type="AlphaFoldDB" id="A0A653L3P6"/>
<organism evidence="1 2">
    <name type="scientific">Aeromonas veronii</name>
    <dbReference type="NCBI Taxonomy" id="654"/>
    <lineage>
        <taxon>Bacteria</taxon>
        <taxon>Pseudomonadati</taxon>
        <taxon>Pseudomonadota</taxon>
        <taxon>Gammaproteobacteria</taxon>
        <taxon>Aeromonadales</taxon>
        <taxon>Aeromonadaceae</taxon>
        <taxon>Aeromonas</taxon>
    </lineage>
</organism>
<reference evidence="1 2" key="1">
    <citation type="submission" date="2019-10" db="EMBL/GenBank/DDBJ databases">
        <authorList>
            <person name="Karimi E."/>
        </authorList>
    </citation>
    <scope>NUCLEOTIDE SEQUENCE [LARGE SCALE GENOMIC DNA]</scope>
    <source>
        <strain evidence="1">Aeromonas sp. 8C</strain>
    </source>
</reference>
<evidence type="ECO:0000313" key="1">
    <source>
        <dbReference type="EMBL" id="VXA85639.1"/>
    </source>
</evidence>
<gene>
    <name evidence="1" type="ORF">AERO8C_20587</name>
</gene>
<dbReference type="RefSeq" id="WP_236663880.1">
    <property type="nucleotide sequence ID" value="NZ_JAAKOG010000003.1"/>
</dbReference>
<dbReference type="Proteomes" id="UP000439123">
    <property type="component" value="Unassembled WGS sequence"/>
</dbReference>
<sequence>MRFSELKRQLAVRLGEDAHYLEGKDKAFLAELADLPIERIQDDEIVTGEVKTGWIDELDSPLDRTDRMRMEVKEEIEKQRQHTIELGNLGGAYRIAAALARNGGKV</sequence>
<accession>A0A653L3P6</accession>
<dbReference type="EMBL" id="CABWLC010000012">
    <property type="protein sequence ID" value="VXA85639.1"/>
    <property type="molecule type" value="Genomic_DNA"/>
</dbReference>
<protein>
    <submittedName>
        <fullName evidence="1">Uncharacterized protein</fullName>
    </submittedName>
</protein>
<name>A0A653L3P6_AERVE</name>